<dbReference type="InterPro" id="IPR024078">
    <property type="entry name" value="LmbE-like_dom_sf"/>
</dbReference>
<dbReference type="AlphaFoldDB" id="A0A4R5ZW93"/>
<organism evidence="1 2">
    <name type="scientific">Palleronia sediminis</name>
    <dbReference type="NCBI Taxonomy" id="2547833"/>
    <lineage>
        <taxon>Bacteria</taxon>
        <taxon>Pseudomonadati</taxon>
        <taxon>Pseudomonadota</taxon>
        <taxon>Alphaproteobacteria</taxon>
        <taxon>Rhodobacterales</taxon>
        <taxon>Roseobacteraceae</taxon>
        <taxon>Palleronia</taxon>
    </lineage>
</organism>
<accession>A0A4R5ZW93</accession>
<dbReference type="SUPFAM" id="SSF102588">
    <property type="entry name" value="LmbE-like"/>
    <property type="match status" value="1"/>
</dbReference>
<dbReference type="RefSeq" id="WP_133398169.1">
    <property type="nucleotide sequence ID" value="NZ_SNAA01000031.1"/>
</dbReference>
<dbReference type="Gene3D" id="3.40.50.10320">
    <property type="entry name" value="LmbE-like"/>
    <property type="match status" value="1"/>
</dbReference>
<dbReference type="PANTHER" id="PTHR12993:SF29">
    <property type="entry name" value="BLR3841 PROTEIN"/>
    <property type="match status" value="1"/>
</dbReference>
<name>A0A4R5ZW93_9RHOB</name>
<dbReference type="PANTHER" id="PTHR12993">
    <property type="entry name" value="N-ACETYLGLUCOSAMINYL-PHOSPHATIDYLINOSITOL DE-N-ACETYLASE-RELATED"/>
    <property type="match status" value="1"/>
</dbReference>
<sequence length="232" mass="25069">MSALSPENLLGEAPMLVLAPHPDDESLGCGLLLAERWHRGLSTHVACLTNGAASHPGSRDWPGPRLAALRRDELSKAVRCLGGDPVRDITWLGHPDAALHRLHALGGDLTRDLAGLVDALEARVVLTASSDDPHCDHVACADAARRVAAQCPGLRLWSYAVWSRWHGWSGGTEVVGLRLDLPHRRPAKRAAIHAHRSQMGLVVRDDPQGFTMPPGFADRFCAEAEVFAEVQP</sequence>
<gene>
    <name evidence="1" type="ORF">E2L08_16395</name>
</gene>
<keyword evidence="2" id="KW-1185">Reference proteome</keyword>
<dbReference type="EMBL" id="SNAA01000031">
    <property type="protein sequence ID" value="TDL74167.1"/>
    <property type="molecule type" value="Genomic_DNA"/>
</dbReference>
<dbReference type="Proteomes" id="UP000295701">
    <property type="component" value="Unassembled WGS sequence"/>
</dbReference>
<dbReference type="InterPro" id="IPR003737">
    <property type="entry name" value="GlcNAc_PI_deacetylase-related"/>
</dbReference>
<evidence type="ECO:0000313" key="1">
    <source>
        <dbReference type="EMBL" id="TDL74167.1"/>
    </source>
</evidence>
<comment type="caution">
    <text evidence="1">The sequence shown here is derived from an EMBL/GenBank/DDBJ whole genome shotgun (WGS) entry which is preliminary data.</text>
</comment>
<protein>
    <submittedName>
        <fullName evidence="1">PIG-L family deacetylase</fullName>
    </submittedName>
</protein>
<reference evidence="1 2" key="1">
    <citation type="submission" date="2019-03" db="EMBL/GenBank/DDBJ databases">
        <title>Primorskyibacter sp. SS33 isolated from sediments.</title>
        <authorList>
            <person name="Xunke S."/>
        </authorList>
    </citation>
    <scope>NUCLEOTIDE SEQUENCE [LARGE SCALE GENOMIC DNA]</scope>
    <source>
        <strain evidence="1 2">SS33</strain>
    </source>
</reference>
<evidence type="ECO:0000313" key="2">
    <source>
        <dbReference type="Proteomes" id="UP000295701"/>
    </source>
</evidence>
<dbReference type="OrthoDB" id="9790023at2"/>
<dbReference type="GO" id="GO:0016811">
    <property type="term" value="F:hydrolase activity, acting on carbon-nitrogen (but not peptide) bonds, in linear amides"/>
    <property type="evidence" value="ECO:0007669"/>
    <property type="project" value="TreeGrafter"/>
</dbReference>
<proteinExistence type="predicted"/>
<dbReference type="Pfam" id="PF02585">
    <property type="entry name" value="PIG-L"/>
    <property type="match status" value="1"/>
</dbReference>